<evidence type="ECO:0000313" key="2">
    <source>
        <dbReference type="Proteomes" id="UP000579153"/>
    </source>
</evidence>
<dbReference type="EMBL" id="JACHMB010000001">
    <property type="protein sequence ID" value="MBB5783477.1"/>
    <property type="molecule type" value="Genomic_DNA"/>
</dbReference>
<organism evidence="1 2">
    <name type="scientific">Nonomuraea jabiensis</name>
    <dbReference type="NCBI Taxonomy" id="882448"/>
    <lineage>
        <taxon>Bacteria</taxon>
        <taxon>Bacillati</taxon>
        <taxon>Actinomycetota</taxon>
        <taxon>Actinomycetes</taxon>
        <taxon>Streptosporangiales</taxon>
        <taxon>Streptosporangiaceae</taxon>
        <taxon>Nonomuraea</taxon>
    </lineage>
</organism>
<reference evidence="1 2" key="1">
    <citation type="submission" date="2020-08" db="EMBL/GenBank/DDBJ databases">
        <title>Sequencing the genomes of 1000 actinobacteria strains.</title>
        <authorList>
            <person name="Klenk H.-P."/>
        </authorList>
    </citation>
    <scope>NUCLEOTIDE SEQUENCE [LARGE SCALE GENOMIC DNA]</scope>
    <source>
        <strain evidence="1 2">DSM 45507</strain>
    </source>
</reference>
<name>A0A7W9LH11_9ACTN</name>
<evidence type="ECO:0000313" key="1">
    <source>
        <dbReference type="EMBL" id="MBB5783477.1"/>
    </source>
</evidence>
<proteinExistence type="predicted"/>
<dbReference type="Proteomes" id="UP000579153">
    <property type="component" value="Unassembled WGS sequence"/>
</dbReference>
<accession>A0A7W9LH11</accession>
<protein>
    <submittedName>
        <fullName evidence="1">Uncharacterized protein</fullName>
    </submittedName>
</protein>
<comment type="caution">
    <text evidence="1">The sequence shown here is derived from an EMBL/GenBank/DDBJ whole genome shotgun (WGS) entry which is preliminary data.</text>
</comment>
<keyword evidence="2" id="KW-1185">Reference proteome</keyword>
<sequence>MGWTKITEGSAAEVGLCHLVWPVRERMRRLGLSQARVA</sequence>
<dbReference type="AlphaFoldDB" id="A0A7W9LH11"/>
<gene>
    <name evidence="1" type="ORF">HD596_010233</name>
</gene>